<comment type="caution">
    <text evidence="4">Lacks conserved residue(s) required for the propagation of feature annotation.</text>
</comment>
<evidence type="ECO:0000313" key="8">
    <source>
        <dbReference type="Proteomes" id="UP000181942"/>
    </source>
</evidence>
<evidence type="ECO:0000256" key="4">
    <source>
        <dbReference type="PROSITE-ProRule" id="PRU01240"/>
    </source>
</evidence>
<dbReference type="InterPro" id="IPR050819">
    <property type="entry name" value="Tripeptidyl-peptidase_I"/>
</dbReference>
<accession>A0A1I2FA75</accession>
<keyword evidence="5" id="KW-0732">Signal</keyword>
<dbReference type="EMBL" id="FONR01000003">
    <property type="protein sequence ID" value="SFF01943.1"/>
    <property type="molecule type" value="Genomic_DNA"/>
</dbReference>
<dbReference type="PROSITE" id="PS00138">
    <property type="entry name" value="SUBTILASE_SER"/>
    <property type="match status" value="1"/>
</dbReference>
<dbReference type="PROSITE" id="PS51695">
    <property type="entry name" value="SEDOLISIN"/>
    <property type="match status" value="1"/>
</dbReference>
<dbReference type="Gene3D" id="3.40.50.200">
    <property type="entry name" value="Peptidase S8/S53 domain"/>
    <property type="match status" value="1"/>
</dbReference>
<protein>
    <submittedName>
        <fullName evidence="7">Subtilase family protein</fullName>
    </submittedName>
</protein>
<name>A0A1I2FA75_9ACTN</name>
<keyword evidence="1" id="KW-0645">Protease</keyword>
<dbReference type="InterPro" id="IPR023828">
    <property type="entry name" value="Peptidase_S8_Ser-AS"/>
</dbReference>
<dbReference type="GO" id="GO:0006508">
    <property type="term" value="P:proteolysis"/>
    <property type="evidence" value="ECO:0007669"/>
    <property type="project" value="UniProtKB-KW"/>
</dbReference>
<feature type="signal peptide" evidence="5">
    <location>
        <begin position="1"/>
        <end position="39"/>
    </location>
</feature>
<dbReference type="SUPFAM" id="SSF52743">
    <property type="entry name" value="Subtilisin-like"/>
    <property type="match status" value="1"/>
</dbReference>
<evidence type="ECO:0000256" key="5">
    <source>
        <dbReference type="SAM" id="SignalP"/>
    </source>
</evidence>
<dbReference type="Proteomes" id="UP000181942">
    <property type="component" value="Unassembled WGS sequence"/>
</dbReference>
<sequence>MHISRTGRGVAASTAATAALAVAALATAPLAGVTTAAPAAVPHTKAVPAIAGHTLVRDVASPLSSEQCQAKWHIACYNPLQYRTAYDLNALYRKGITGKGRTIVIVDSYGSPTVQHDLDVYSKQFGLRSTKVNVVKWGKVPVFDPKNADMTGWAGETTLDVEMAHAVAPDAKIVLVETAVAETEGTTGLPEMMDAEKHLIDHGVGDVISQSFGATEDTFPGFDKGDFSSIKKLRYAFEDANRKHVTVLASSGDGGATDLKADGKTYYNKRVNSWPSSDPLVTSIGGTQLHLNDKGQRVKPDSVYNDYGSGGGGQSHVFPRPAFQNGVKNVVGARRGTPDVSLAAAVNGGAWIYSSYDPTAIGWDVTGGTSEASPLFSGIVALADQAAGHRVGNINEALYALSKRSAHHDKSAGVVDVNDGTNNSYEGVTGYKAVNGYDMATGVGTVDALRFVPALARASHRG</sequence>
<dbReference type="PANTHER" id="PTHR14218">
    <property type="entry name" value="PROTEASE S8 TRIPEPTIDYL PEPTIDASE I CLN2"/>
    <property type="match status" value="1"/>
</dbReference>
<dbReference type="PANTHER" id="PTHR14218:SF15">
    <property type="entry name" value="TRIPEPTIDYL-PEPTIDASE 1"/>
    <property type="match status" value="1"/>
</dbReference>
<dbReference type="AlphaFoldDB" id="A0A1I2FA75"/>
<evidence type="ECO:0000259" key="6">
    <source>
        <dbReference type="PROSITE" id="PS51695"/>
    </source>
</evidence>
<evidence type="ECO:0000256" key="1">
    <source>
        <dbReference type="ARBA" id="ARBA00022670"/>
    </source>
</evidence>
<comment type="similarity">
    <text evidence="4">Belongs to the peptidase S8 family.</text>
</comment>
<reference evidence="7 8" key="1">
    <citation type="submission" date="2016-10" db="EMBL/GenBank/DDBJ databases">
        <authorList>
            <person name="de Groot N.N."/>
        </authorList>
    </citation>
    <scope>NUCLEOTIDE SEQUENCE [LARGE SCALE GENOMIC DNA]</scope>
    <source>
        <strain evidence="7 8">OK461</strain>
    </source>
</reference>
<dbReference type="InterPro" id="IPR036852">
    <property type="entry name" value="Peptidase_S8/S53_dom_sf"/>
</dbReference>
<dbReference type="GO" id="GO:0008240">
    <property type="term" value="F:tripeptidyl-peptidase activity"/>
    <property type="evidence" value="ECO:0007669"/>
    <property type="project" value="TreeGrafter"/>
</dbReference>
<proteinExistence type="inferred from homology"/>
<evidence type="ECO:0000256" key="2">
    <source>
        <dbReference type="ARBA" id="ARBA00022801"/>
    </source>
</evidence>
<dbReference type="RefSeq" id="WP_075027159.1">
    <property type="nucleotide sequence ID" value="NZ_FONR01000003.1"/>
</dbReference>
<dbReference type="OrthoDB" id="3480681at2"/>
<keyword evidence="2" id="KW-0378">Hydrolase</keyword>
<keyword evidence="3" id="KW-0720">Serine protease</keyword>
<dbReference type="InterPro" id="IPR000209">
    <property type="entry name" value="Peptidase_S8/S53_dom"/>
</dbReference>
<organism evidence="7 8">
    <name type="scientific">Streptomyces mirabilis</name>
    <dbReference type="NCBI Taxonomy" id="68239"/>
    <lineage>
        <taxon>Bacteria</taxon>
        <taxon>Bacillati</taxon>
        <taxon>Actinomycetota</taxon>
        <taxon>Actinomycetes</taxon>
        <taxon>Kitasatosporales</taxon>
        <taxon>Streptomycetaceae</taxon>
        <taxon>Streptomyces</taxon>
    </lineage>
</organism>
<feature type="chain" id="PRO_5010315085" evidence="5">
    <location>
        <begin position="40"/>
        <end position="462"/>
    </location>
</feature>
<evidence type="ECO:0000313" key="7">
    <source>
        <dbReference type="EMBL" id="SFF01943.1"/>
    </source>
</evidence>
<gene>
    <name evidence="7" type="ORF">SAMN02787118_103351</name>
</gene>
<feature type="domain" description="Peptidase S53" evidence="6">
    <location>
        <begin position="76"/>
        <end position="458"/>
    </location>
</feature>
<evidence type="ECO:0000256" key="3">
    <source>
        <dbReference type="ARBA" id="ARBA00022825"/>
    </source>
</evidence>
<dbReference type="GO" id="GO:0004252">
    <property type="term" value="F:serine-type endopeptidase activity"/>
    <property type="evidence" value="ECO:0007669"/>
    <property type="project" value="InterPro"/>
</dbReference>
<dbReference type="CDD" id="cd04056">
    <property type="entry name" value="Peptidases_S53"/>
    <property type="match status" value="1"/>
</dbReference>
<dbReference type="Pfam" id="PF00082">
    <property type="entry name" value="Peptidase_S8"/>
    <property type="match status" value="1"/>
</dbReference>
<dbReference type="PROSITE" id="PS51892">
    <property type="entry name" value="SUBTILASE"/>
    <property type="match status" value="1"/>
</dbReference>
<dbReference type="InterPro" id="IPR030400">
    <property type="entry name" value="Sedolisin_dom"/>
</dbReference>